<organism evidence="2 3">
    <name type="scientific">Termitidicoccus mucosus</name>
    <dbReference type="NCBI Taxonomy" id="1184151"/>
    <lineage>
        <taxon>Bacteria</taxon>
        <taxon>Pseudomonadati</taxon>
        <taxon>Verrucomicrobiota</taxon>
        <taxon>Opitutia</taxon>
        <taxon>Opitutales</taxon>
        <taxon>Opitutaceae</taxon>
        <taxon>Termitidicoccus</taxon>
    </lineage>
</organism>
<evidence type="ECO:0000259" key="1">
    <source>
        <dbReference type="Pfam" id="PF22847"/>
    </source>
</evidence>
<dbReference type="PANTHER" id="PTHR43301">
    <property type="entry name" value="ARABINAN ENDO-1,5-ALPHA-L-ARABINOSIDASE"/>
    <property type="match status" value="1"/>
</dbReference>
<evidence type="ECO:0000313" key="3">
    <source>
        <dbReference type="Proteomes" id="UP000078486"/>
    </source>
</evidence>
<proteinExistence type="predicted"/>
<dbReference type="PANTHER" id="PTHR43301:SF3">
    <property type="entry name" value="ARABINAN ENDO-1,5-ALPHA-L-ARABINOSIDASE A-RELATED"/>
    <property type="match status" value="1"/>
</dbReference>
<dbReference type="Proteomes" id="UP000078486">
    <property type="component" value="Unassembled WGS sequence"/>
</dbReference>
<dbReference type="AlphaFoldDB" id="A0A178IBU5"/>
<protein>
    <recommendedName>
        <fullName evidence="1">Arabinosidase BT-3657-like N-terminal domain-containing protein</fullName>
    </recommendedName>
</protein>
<dbReference type="InterPro" id="IPR055133">
    <property type="entry name" value="BT_3657-like_N"/>
</dbReference>
<dbReference type="STRING" id="1184151.AW736_22685"/>
<feature type="domain" description="Arabinosidase BT-3657-like N-terminal" evidence="1">
    <location>
        <begin position="30"/>
        <end position="136"/>
    </location>
</feature>
<dbReference type="Gene3D" id="2.115.10.20">
    <property type="entry name" value="Glycosyl hydrolase domain, family 43"/>
    <property type="match status" value="1"/>
</dbReference>
<dbReference type="Pfam" id="PF22847">
    <property type="entry name" value="BT_3657-like_N"/>
    <property type="match status" value="1"/>
</dbReference>
<dbReference type="PROSITE" id="PS51257">
    <property type="entry name" value="PROKAR_LIPOPROTEIN"/>
    <property type="match status" value="1"/>
</dbReference>
<gene>
    <name evidence="2" type="ORF">AW736_22685</name>
</gene>
<evidence type="ECO:0000313" key="2">
    <source>
        <dbReference type="EMBL" id="OAM87502.1"/>
    </source>
</evidence>
<dbReference type="OrthoDB" id="9758923at2"/>
<sequence>MKHNSAFIAIPGLFAVLFAVGCTSRPSVRVAAAPQTAYLFTYFTGNSTDGLHLAWSRDGYKWEKLGGGRGYLKPGVGESKLMRDPCVVRGPDGVYHMVWTTAWDGRTIGYASTRDFMHWSEQRALPVMAGIDGTRNCWAPEIIYDDGQKNFLVFWSSTVEGRFPETAGASENSYNHRIYCTTTTDFQTLAPARVFYDPGFSVIDATLLRAFGKWHLVVKDETVNPPKKHLRIASGDHASGPFTVPPGPPVSRDWVEGPAIFRAGGDYLLYFDVYREKHYGALRSRDLQTWEDVTAQISMPAGARHGTVIEVPQSLVDNLIAAERIINRPPPNVSTLLP</sequence>
<dbReference type="EMBL" id="LRRQ01000170">
    <property type="protein sequence ID" value="OAM87502.1"/>
    <property type="molecule type" value="Genomic_DNA"/>
</dbReference>
<keyword evidence="3" id="KW-1185">Reference proteome</keyword>
<accession>A0A178IBU5</accession>
<name>A0A178IBU5_9BACT</name>
<dbReference type="RefSeq" id="WP_068772579.1">
    <property type="nucleotide sequence ID" value="NZ_CP109796.1"/>
</dbReference>
<dbReference type="SUPFAM" id="SSF75005">
    <property type="entry name" value="Arabinanase/levansucrase/invertase"/>
    <property type="match status" value="1"/>
</dbReference>
<dbReference type="InterPro" id="IPR050727">
    <property type="entry name" value="GH43_arabinanases"/>
</dbReference>
<dbReference type="CDD" id="cd08983">
    <property type="entry name" value="GH43_Bt3655-like"/>
    <property type="match status" value="1"/>
</dbReference>
<reference evidence="2 3" key="1">
    <citation type="submission" date="2016-01" db="EMBL/GenBank/DDBJ databases">
        <title>High potential of lignocellulose degradation of a new Verrucomicrobia species.</title>
        <authorList>
            <person name="Wang Y."/>
            <person name="Shi Y."/>
            <person name="Qiu Z."/>
            <person name="Liu S."/>
            <person name="Yang H."/>
        </authorList>
    </citation>
    <scope>NUCLEOTIDE SEQUENCE [LARGE SCALE GENOMIC DNA]</scope>
    <source>
        <strain evidence="2 3">TSB47</strain>
    </source>
</reference>
<dbReference type="InterPro" id="IPR023296">
    <property type="entry name" value="Glyco_hydro_beta-prop_sf"/>
</dbReference>
<comment type="caution">
    <text evidence="2">The sequence shown here is derived from an EMBL/GenBank/DDBJ whole genome shotgun (WGS) entry which is preliminary data.</text>
</comment>